<reference evidence="3" key="1">
    <citation type="journal article" date="2019" name="Int. J. Syst. Evol. Microbiol.">
        <title>The Global Catalogue of Microorganisms (GCM) 10K type strain sequencing project: providing services to taxonomists for standard genome sequencing and annotation.</title>
        <authorList>
            <consortium name="The Broad Institute Genomics Platform"/>
            <consortium name="The Broad Institute Genome Sequencing Center for Infectious Disease"/>
            <person name="Wu L."/>
            <person name="Ma J."/>
        </authorList>
    </citation>
    <scope>NUCLEOTIDE SEQUENCE [LARGE SCALE GENOMIC DNA]</scope>
    <source>
        <strain evidence="3">JCM 17917</strain>
    </source>
</reference>
<keyword evidence="1" id="KW-0732">Signal</keyword>
<keyword evidence="3" id="KW-1185">Reference proteome</keyword>
<proteinExistence type="predicted"/>
<sequence>MDASILTYLKMKILLPALIFVLTFAHSASAQSGFEQWDKNYRQVNIEEILQFEQRYADSIDTTTGKSSYYMRTAKYRFDPRTLGKAELSYPR</sequence>
<accession>A0ABP8F514</accession>
<gene>
    <name evidence="2" type="ORF">GCM10023183_00210</name>
</gene>
<feature type="signal peptide" evidence="1">
    <location>
        <begin position="1"/>
        <end position="30"/>
    </location>
</feature>
<evidence type="ECO:0000313" key="2">
    <source>
        <dbReference type="EMBL" id="GAA4294948.1"/>
    </source>
</evidence>
<comment type="caution">
    <text evidence="2">The sequence shown here is derived from an EMBL/GenBank/DDBJ whole genome shotgun (WGS) entry which is preliminary data.</text>
</comment>
<evidence type="ECO:0000313" key="3">
    <source>
        <dbReference type="Proteomes" id="UP001501844"/>
    </source>
</evidence>
<feature type="chain" id="PRO_5045041356" evidence="1">
    <location>
        <begin position="31"/>
        <end position="92"/>
    </location>
</feature>
<protein>
    <submittedName>
        <fullName evidence="2">Uncharacterized protein</fullName>
    </submittedName>
</protein>
<dbReference type="EMBL" id="BAABGX010000001">
    <property type="protein sequence ID" value="GAA4294948.1"/>
    <property type="molecule type" value="Genomic_DNA"/>
</dbReference>
<dbReference type="Proteomes" id="UP001501844">
    <property type="component" value="Unassembled WGS sequence"/>
</dbReference>
<organism evidence="2 3">
    <name type="scientific">Nibribacter koreensis</name>
    <dbReference type="NCBI Taxonomy" id="1084519"/>
    <lineage>
        <taxon>Bacteria</taxon>
        <taxon>Pseudomonadati</taxon>
        <taxon>Bacteroidota</taxon>
        <taxon>Cytophagia</taxon>
        <taxon>Cytophagales</taxon>
        <taxon>Hymenobacteraceae</taxon>
        <taxon>Nibribacter</taxon>
    </lineage>
</organism>
<name>A0ABP8F514_9BACT</name>
<evidence type="ECO:0000256" key="1">
    <source>
        <dbReference type="SAM" id="SignalP"/>
    </source>
</evidence>